<dbReference type="AlphaFoldDB" id="A0A455U4Z8"/>
<dbReference type="Proteomes" id="UP000320231">
    <property type="component" value="Chromosome"/>
</dbReference>
<dbReference type="KEGG" id="hsr:HSBAA_19230"/>
<protein>
    <submittedName>
        <fullName evidence="2">Uncharacterized protein</fullName>
    </submittedName>
</protein>
<sequence length="116" mass="13493">MGNMWRLSAAYLMLVTTTLSVYYLPKLSELQKPADIKKEIIQGYKVILPAAALRLGYYLLRDFIISVLFTEDFIPMRELLPGKWWDTLKIGSWLLAYLMLSKAMMKLFIITEIVLQ</sequence>
<evidence type="ECO:0000256" key="1">
    <source>
        <dbReference type="SAM" id="Phobius"/>
    </source>
</evidence>
<accession>A0A455U4Z8</accession>
<keyword evidence="1" id="KW-1133">Transmembrane helix</keyword>
<gene>
    <name evidence="2" type="ORF">HSBAA_19230</name>
</gene>
<evidence type="ECO:0000313" key="2">
    <source>
        <dbReference type="EMBL" id="BBI60617.1"/>
    </source>
</evidence>
<name>A0A455U4Z8_9GAMM</name>
<feature type="transmembrane region" description="Helical" evidence="1">
    <location>
        <begin position="90"/>
        <end position="115"/>
    </location>
</feature>
<proteinExistence type="predicted"/>
<organism evidence="2 3">
    <name type="scientific">Vreelandella sulfidaeris</name>
    <dbReference type="NCBI Taxonomy" id="115553"/>
    <lineage>
        <taxon>Bacteria</taxon>
        <taxon>Pseudomonadati</taxon>
        <taxon>Pseudomonadota</taxon>
        <taxon>Gammaproteobacteria</taxon>
        <taxon>Oceanospirillales</taxon>
        <taxon>Halomonadaceae</taxon>
        <taxon>Vreelandella</taxon>
    </lineage>
</organism>
<dbReference type="EMBL" id="AP019514">
    <property type="protein sequence ID" value="BBI60617.1"/>
    <property type="molecule type" value="Genomic_DNA"/>
</dbReference>
<evidence type="ECO:0000313" key="3">
    <source>
        <dbReference type="Proteomes" id="UP000320231"/>
    </source>
</evidence>
<feature type="transmembrane region" description="Helical" evidence="1">
    <location>
        <begin position="6"/>
        <end position="25"/>
    </location>
</feature>
<keyword evidence="1" id="KW-0472">Membrane</keyword>
<reference evidence="2 3" key="1">
    <citation type="journal article" date="2019" name="Microbiol. Resour. Announc.">
        <title>Complete Genome Sequence of Halomonas sulfidaeris Strain Esulfide1 Isolated from a Metal Sulfide Rock at a Depth of 2,200 Meters, Obtained Using Nanopore Sequencing.</title>
        <authorList>
            <person name="Saito M."/>
            <person name="Nishigata A."/>
            <person name="Galipon J."/>
            <person name="Arakawa K."/>
        </authorList>
    </citation>
    <scope>NUCLEOTIDE SEQUENCE [LARGE SCALE GENOMIC DNA]</scope>
    <source>
        <strain evidence="2 3">ATCC BAA-803</strain>
    </source>
</reference>
<keyword evidence="1" id="KW-0812">Transmembrane</keyword>